<feature type="signal peptide" evidence="6">
    <location>
        <begin position="1"/>
        <end position="25"/>
    </location>
</feature>
<keyword evidence="2 5" id="KW-0645">Protease</keyword>
<dbReference type="EMBL" id="JACRVF010000002">
    <property type="protein sequence ID" value="MBC5993221.1"/>
    <property type="molecule type" value="Genomic_DNA"/>
</dbReference>
<name>A0A923SJY0_9BACT</name>
<feature type="active site" description="Charge relay system" evidence="5">
    <location>
        <position position="467"/>
    </location>
</feature>
<dbReference type="PANTHER" id="PTHR43399">
    <property type="entry name" value="SUBTILISIN-RELATED"/>
    <property type="match status" value="1"/>
</dbReference>
<dbReference type="GO" id="GO:0006508">
    <property type="term" value="P:proteolysis"/>
    <property type="evidence" value="ECO:0007669"/>
    <property type="project" value="UniProtKB-KW"/>
</dbReference>
<organism evidence="8 9">
    <name type="scientific">Pontibacter cellulosilyticus</name>
    <dbReference type="NCBI Taxonomy" id="1720253"/>
    <lineage>
        <taxon>Bacteria</taxon>
        <taxon>Pseudomonadati</taxon>
        <taxon>Bacteroidota</taxon>
        <taxon>Cytophagia</taxon>
        <taxon>Cytophagales</taxon>
        <taxon>Hymenobacteraceae</taxon>
        <taxon>Pontibacter</taxon>
    </lineage>
</organism>
<dbReference type="PROSITE" id="PS51892">
    <property type="entry name" value="SUBTILASE"/>
    <property type="match status" value="1"/>
</dbReference>
<evidence type="ECO:0000256" key="4">
    <source>
        <dbReference type="ARBA" id="ARBA00022825"/>
    </source>
</evidence>
<evidence type="ECO:0000313" key="9">
    <source>
        <dbReference type="Proteomes" id="UP000603640"/>
    </source>
</evidence>
<evidence type="ECO:0000313" key="8">
    <source>
        <dbReference type="EMBL" id="MBC5993221.1"/>
    </source>
</evidence>
<dbReference type="InterPro" id="IPR015500">
    <property type="entry name" value="Peptidase_S8_subtilisin-rel"/>
</dbReference>
<keyword evidence="9" id="KW-1185">Reference proteome</keyword>
<keyword evidence="4 5" id="KW-0720">Serine protease</keyword>
<accession>A0A923SJY0</accession>
<comment type="similarity">
    <text evidence="1 5">Belongs to the peptidase S8 family.</text>
</comment>
<evidence type="ECO:0000256" key="3">
    <source>
        <dbReference type="ARBA" id="ARBA00022801"/>
    </source>
</evidence>
<keyword evidence="6" id="KW-0732">Signal</keyword>
<evidence type="ECO:0000259" key="7">
    <source>
        <dbReference type="Pfam" id="PF00082"/>
    </source>
</evidence>
<dbReference type="PROSITE" id="PS00138">
    <property type="entry name" value="SUBTILASE_SER"/>
    <property type="match status" value="1"/>
</dbReference>
<evidence type="ECO:0000256" key="6">
    <source>
        <dbReference type="SAM" id="SignalP"/>
    </source>
</evidence>
<evidence type="ECO:0000256" key="1">
    <source>
        <dbReference type="ARBA" id="ARBA00011073"/>
    </source>
</evidence>
<dbReference type="Gene3D" id="3.40.50.200">
    <property type="entry name" value="Peptidase S8/S53 domain"/>
    <property type="match status" value="2"/>
</dbReference>
<comment type="caution">
    <text evidence="8">The sequence shown here is derived from an EMBL/GenBank/DDBJ whole genome shotgun (WGS) entry which is preliminary data.</text>
</comment>
<keyword evidence="3 5" id="KW-0378">Hydrolase</keyword>
<evidence type="ECO:0000256" key="2">
    <source>
        <dbReference type="ARBA" id="ARBA00022670"/>
    </source>
</evidence>
<dbReference type="AlphaFoldDB" id="A0A923SJY0"/>
<feature type="domain" description="Peptidase S8/S53" evidence="7">
    <location>
        <begin position="73"/>
        <end position="501"/>
    </location>
</feature>
<dbReference type="GO" id="GO:0004252">
    <property type="term" value="F:serine-type endopeptidase activity"/>
    <property type="evidence" value="ECO:0007669"/>
    <property type="project" value="UniProtKB-UniRule"/>
</dbReference>
<gene>
    <name evidence="8" type="ORF">H8S84_10280</name>
</gene>
<dbReference type="InterPro" id="IPR036852">
    <property type="entry name" value="Peptidase_S8/S53_dom_sf"/>
</dbReference>
<dbReference type="CDD" id="cd07483">
    <property type="entry name" value="Peptidases_S8_Subtilisin_Novo-like"/>
    <property type="match status" value="1"/>
</dbReference>
<dbReference type="PANTHER" id="PTHR43399:SF4">
    <property type="entry name" value="CELL WALL-ASSOCIATED PROTEASE"/>
    <property type="match status" value="1"/>
</dbReference>
<proteinExistence type="inferred from homology"/>
<dbReference type="InterPro" id="IPR051048">
    <property type="entry name" value="Peptidase_S8/S53_subtilisin"/>
</dbReference>
<dbReference type="RefSeq" id="WP_187067224.1">
    <property type="nucleotide sequence ID" value="NZ_JACRVF010000002.1"/>
</dbReference>
<feature type="active site" description="Charge relay system" evidence="5">
    <location>
        <position position="298"/>
    </location>
</feature>
<dbReference type="Proteomes" id="UP000603640">
    <property type="component" value="Unassembled WGS sequence"/>
</dbReference>
<dbReference type="InterPro" id="IPR034080">
    <property type="entry name" value="Protease_P7-like_dom"/>
</dbReference>
<dbReference type="SUPFAM" id="SSF52743">
    <property type="entry name" value="Subtilisin-like"/>
    <property type="match status" value="1"/>
</dbReference>
<dbReference type="PROSITE" id="PS00137">
    <property type="entry name" value="SUBTILASE_HIS"/>
    <property type="match status" value="1"/>
</dbReference>
<protein>
    <submittedName>
        <fullName evidence="8">S8 family peptidase</fullName>
    </submittedName>
</protein>
<dbReference type="InterPro" id="IPR022398">
    <property type="entry name" value="Peptidase_S8_His-AS"/>
</dbReference>
<dbReference type="InterPro" id="IPR000209">
    <property type="entry name" value="Peptidase_S8/S53_dom"/>
</dbReference>
<feature type="chain" id="PRO_5037703939" evidence="6">
    <location>
        <begin position="26"/>
        <end position="551"/>
    </location>
</feature>
<evidence type="ECO:0000256" key="5">
    <source>
        <dbReference type="PROSITE-ProRule" id="PRU01240"/>
    </source>
</evidence>
<feature type="active site" description="Charge relay system" evidence="5">
    <location>
        <position position="81"/>
    </location>
</feature>
<reference evidence="8" key="1">
    <citation type="submission" date="2020-08" db="EMBL/GenBank/DDBJ databases">
        <title>Pontibacter sp. SD6 16S ribosomal RNA gene Genome sequencing and assembly.</title>
        <authorList>
            <person name="Kang M."/>
        </authorList>
    </citation>
    <scope>NUCLEOTIDE SEQUENCE</scope>
    <source>
        <strain evidence="8">SD6</strain>
    </source>
</reference>
<dbReference type="Pfam" id="PF00082">
    <property type="entry name" value="Peptidase_S8"/>
    <property type="match status" value="1"/>
</dbReference>
<dbReference type="InterPro" id="IPR023828">
    <property type="entry name" value="Peptidase_S8_Ser-AS"/>
</dbReference>
<sequence length="551" mass="60701">MRTNLFRNLKATAAFLLLSAPIAFAQDGGVSSVSELDKAYHNWYNLDAKQDKVPGVSVNRAYSELLASKQPKKKVVVAVIDSGTDINHEELKGKIWVNKNEIAGNGIDDDNNGYTDDVHGWGFLGNAAGENIEYETYEYVRLLRKYAPKYKNVTSTQGLSEQEQKEYNTYLTTRKNFEKELDERLKTKANLDGFGEVLNYCEAVIGKHLGKNTYTVNELKAISTSDAEVNKAKNWLLQKYSQGFTPESFRAYKAHIDKYVNYHLNLEFNPRTIVADNPEDITDNKYGNSDVVGPRADHGTPVAGVIAGIRGNGVGVDGIAENVEIMVLRAVPSGDERDKDIALAIRYAVDNGAHIINMSFGKDFSPQKNFVDEAVKYAESKNVLMVHAAGNDGKNIDGADNFPTKQLLDGTRASTWLEVGATSKNLDKTFVGEFSNYGVQNVDLFAPGVDLVLLAPDNKYDKMDGTSFASPVVSGVAALVWSYYPELTAAELKDVLLQSSVKYPKLKVYYPTEDPKNKKTTKFSTLSASGGVVNAYEALKLAEQVAQKKSL</sequence>
<dbReference type="PRINTS" id="PR00723">
    <property type="entry name" value="SUBTILISIN"/>
</dbReference>